<sequence length="91" mass="10683">MRVEKLFKALACKWRIEILKQIAEQDVCMCELEALNHIDKTTLSRHISLLENVGIVELRREGQRKRVILKDPRVMELIELAEQIAEKTEEV</sequence>
<dbReference type="STRING" id="1123384.AJ81_06010"/>
<dbReference type="PANTHER" id="PTHR33154">
    <property type="entry name" value="TRANSCRIPTIONAL REGULATOR, ARSR FAMILY"/>
    <property type="match status" value="1"/>
</dbReference>
<proteinExistence type="predicted"/>
<dbReference type="Gene3D" id="1.10.10.10">
    <property type="entry name" value="Winged helix-like DNA-binding domain superfamily/Winged helix DNA-binding domain"/>
    <property type="match status" value="1"/>
</dbReference>
<keyword evidence="3" id="KW-0804">Transcription</keyword>
<keyword evidence="2" id="KW-0238">DNA-binding</keyword>
<dbReference type="InterPro" id="IPR036390">
    <property type="entry name" value="WH_DNA-bd_sf"/>
</dbReference>
<evidence type="ECO:0000313" key="6">
    <source>
        <dbReference type="Proteomes" id="UP000077469"/>
    </source>
</evidence>
<dbReference type="NCBIfam" id="NF033788">
    <property type="entry name" value="HTH_metalloreg"/>
    <property type="match status" value="1"/>
</dbReference>
<evidence type="ECO:0000259" key="4">
    <source>
        <dbReference type="PROSITE" id="PS50987"/>
    </source>
</evidence>
<dbReference type="Pfam" id="PF01022">
    <property type="entry name" value="HTH_5"/>
    <property type="match status" value="1"/>
</dbReference>
<accession>A0A0X1KRE4</accession>
<keyword evidence="1" id="KW-0805">Transcription regulation</keyword>
<dbReference type="Proteomes" id="UP000077469">
    <property type="component" value="Chromosome"/>
</dbReference>
<evidence type="ECO:0000256" key="1">
    <source>
        <dbReference type="ARBA" id="ARBA00023015"/>
    </source>
</evidence>
<dbReference type="PATRIC" id="fig|1123384.7.peg.1204"/>
<dbReference type="CDD" id="cd00090">
    <property type="entry name" value="HTH_ARSR"/>
    <property type="match status" value="1"/>
</dbReference>
<evidence type="ECO:0000256" key="3">
    <source>
        <dbReference type="ARBA" id="ARBA00023163"/>
    </source>
</evidence>
<dbReference type="SUPFAM" id="SSF46785">
    <property type="entry name" value="Winged helix' DNA-binding domain"/>
    <property type="match status" value="1"/>
</dbReference>
<dbReference type="InterPro" id="IPR001845">
    <property type="entry name" value="HTH_ArsR_DNA-bd_dom"/>
</dbReference>
<gene>
    <name evidence="5" type="ORF">AJ81_06010</name>
</gene>
<evidence type="ECO:0000256" key="2">
    <source>
        <dbReference type="ARBA" id="ARBA00023125"/>
    </source>
</evidence>
<dbReference type="EMBL" id="CP007141">
    <property type="protein sequence ID" value="AJC73823.1"/>
    <property type="molecule type" value="Genomic_DNA"/>
</dbReference>
<evidence type="ECO:0000313" key="5">
    <source>
        <dbReference type="EMBL" id="AJC73823.1"/>
    </source>
</evidence>
<name>A0A0X1KRE4_9THEM</name>
<dbReference type="PaxDb" id="1123384-AJ81_06010"/>
<dbReference type="GO" id="GO:0003677">
    <property type="term" value="F:DNA binding"/>
    <property type="evidence" value="ECO:0007669"/>
    <property type="project" value="UniProtKB-KW"/>
</dbReference>
<dbReference type="PRINTS" id="PR00778">
    <property type="entry name" value="HTHARSR"/>
</dbReference>
<dbReference type="PROSITE" id="PS50987">
    <property type="entry name" value="HTH_ARSR_2"/>
    <property type="match status" value="1"/>
</dbReference>
<keyword evidence="6" id="KW-1185">Reference proteome</keyword>
<dbReference type="AlphaFoldDB" id="A0A0X1KRE4"/>
<protein>
    <submittedName>
        <fullName evidence="5">ArsR family transcriptional regulator</fullName>
    </submittedName>
</protein>
<dbReference type="KEGG" id="phy:AJ81_06010"/>
<dbReference type="PANTHER" id="PTHR33154:SF18">
    <property type="entry name" value="ARSENICAL RESISTANCE OPERON REPRESSOR"/>
    <property type="match status" value="1"/>
</dbReference>
<dbReference type="RefSeq" id="WP_031505458.1">
    <property type="nucleotide sequence ID" value="NC_022795.1"/>
</dbReference>
<dbReference type="InterPro" id="IPR036388">
    <property type="entry name" value="WH-like_DNA-bd_sf"/>
</dbReference>
<reference evidence="5 6" key="1">
    <citation type="submission" date="2014-01" db="EMBL/GenBank/DDBJ databases">
        <title>Genome sequencing of Thermotog hypogea.</title>
        <authorList>
            <person name="Zhang X."/>
            <person name="Alvare G."/>
            <person name="Fristensky B."/>
            <person name="Chen L."/>
            <person name="Suen T."/>
            <person name="Chen Q."/>
            <person name="Ma K."/>
        </authorList>
    </citation>
    <scope>NUCLEOTIDE SEQUENCE [LARGE SCALE GENOMIC DNA]</scope>
    <source>
        <strain evidence="5 6">DSM 11164</strain>
    </source>
</reference>
<feature type="domain" description="HTH arsR-type" evidence="4">
    <location>
        <begin position="1"/>
        <end position="89"/>
    </location>
</feature>
<dbReference type="InterPro" id="IPR011991">
    <property type="entry name" value="ArsR-like_HTH"/>
</dbReference>
<dbReference type="InterPro" id="IPR051081">
    <property type="entry name" value="HTH_MetalResp_TranReg"/>
</dbReference>
<organism evidence="5 6">
    <name type="scientific">Pseudothermotoga hypogea DSM 11164 = NBRC 106472</name>
    <dbReference type="NCBI Taxonomy" id="1123384"/>
    <lineage>
        <taxon>Bacteria</taxon>
        <taxon>Thermotogati</taxon>
        <taxon>Thermotogota</taxon>
        <taxon>Thermotogae</taxon>
        <taxon>Thermotogales</taxon>
        <taxon>Thermotogaceae</taxon>
        <taxon>Pseudothermotoga</taxon>
    </lineage>
</organism>
<dbReference type="GO" id="GO:0003700">
    <property type="term" value="F:DNA-binding transcription factor activity"/>
    <property type="evidence" value="ECO:0007669"/>
    <property type="project" value="InterPro"/>
</dbReference>
<dbReference type="OrthoDB" id="46768at2"/>
<dbReference type="SMART" id="SM00418">
    <property type="entry name" value="HTH_ARSR"/>
    <property type="match status" value="1"/>
</dbReference>